<name>A0A1B6FET1_9HEMI</name>
<protein>
    <submittedName>
        <fullName evidence="2">Uncharacterized protein</fullName>
    </submittedName>
</protein>
<accession>A0A1B6FET1</accession>
<reference evidence="2" key="1">
    <citation type="submission" date="2015-11" db="EMBL/GenBank/DDBJ databases">
        <title>De novo transcriptome assembly of four potential Pierce s Disease insect vectors from Arizona vineyards.</title>
        <authorList>
            <person name="Tassone E.E."/>
        </authorList>
    </citation>
    <scope>NUCLEOTIDE SEQUENCE</scope>
</reference>
<proteinExistence type="predicted"/>
<feature type="non-terminal residue" evidence="2">
    <location>
        <position position="1"/>
    </location>
</feature>
<feature type="non-terminal residue" evidence="2">
    <location>
        <position position="222"/>
    </location>
</feature>
<feature type="region of interest" description="Disordered" evidence="1">
    <location>
        <begin position="141"/>
        <end position="174"/>
    </location>
</feature>
<sequence length="222" mass="24755">DKNKSNNIEIYDVTNPEETEMEEILKDQLDCNGLTKYLGDENEGFEDAACSEVEQTNLLQDHNDKSINVNQLSQSTPLLGVVESGVVDLKEDLIVKGNQLYNEILLPQTTQDSLQSSDLQVVHEQGIGNLSMKVHLSQPSCNNTESFSDETHTGFESPAKNIQSSEDKNKSNNIEIYDVTNPEETEMEEILKDQLDCNGLTKYLGDENEGFEDAACSEVEQT</sequence>
<dbReference type="AlphaFoldDB" id="A0A1B6FET1"/>
<gene>
    <name evidence="2" type="ORF">g.16104</name>
</gene>
<organism evidence="2">
    <name type="scientific">Cuerna arida</name>
    <dbReference type="NCBI Taxonomy" id="1464854"/>
    <lineage>
        <taxon>Eukaryota</taxon>
        <taxon>Metazoa</taxon>
        <taxon>Ecdysozoa</taxon>
        <taxon>Arthropoda</taxon>
        <taxon>Hexapoda</taxon>
        <taxon>Insecta</taxon>
        <taxon>Pterygota</taxon>
        <taxon>Neoptera</taxon>
        <taxon>Paraneoptera</taxon>
        <taxon>Hemiptera</taxon>
        <taxon>Auchenorrhyncha</taxon>
        <taxon>Membracoidea</taxon>
        <taxon>Cicadellidae</taxon>
        <taxon>Cicadellinae</taxon>
        <taxon>Proconiini</taxon>
        <taxon>Cuerna</taxon>
    </lineage>
</organism>
<evidence type="ECO:0000313" key="2">
    <source>
        <dbReference type="EMBL" id="JAS48711.1"/>
    </source>
</evidence>
<evidence type="ECO:0000256" key="1">
    <source>
        <dbReference type="SAM" id="MobiDB-lite"/>
    </source>
</evidence>
<dbReference type="EMBL" id="GECZ01021058">
    <property type="protein sequence ID" value="JAS48711.1"/>
    <property type="molecule type" value="Transcribed_RNA"/>
</dbReference>